<dbReference type="Proteomes" id="UP000515406">
    <property type="component" value="Chromosome"/>
</dbReference>
<dbReference type="EMBL" id="LR828257">
    <property type="protein sequence ID" value="CAD0353316.1"/>
    <property type="molecule type" value="Genomic_DNA"/>
</dbReference>
<organism evidence="1 2">
    <name type="scientific">Xanthomonas hortorum pv. vitians</name>
    <dbReference type="NCBI Taxonomy" id="83224"/>
    <lineage>
        <taxon>Bacteria</taxon>
        <taxon>Pseudomonadati</taxon>
        <taxon>Pseudomonadota</taxon>
        <taxon>Gammaproteobacteria</taxon>
        <taxon>Lysobacterales</taxon>
        <taxon>Lysobacteraceae</taxon>
        <taxon>Xanthomonas</taxon>
    </lineage>
</organism>
<dbReference type="Pfam" id="PF06892">
    <property type="entry name" value="Phage_CP76"/>
    <property type="match status" value="1"/>
</dbReference>
<dbReference type="InterPro" id="IPR009679">
    <property type="entry name" value="Phage_186_CII-like"/>
</dbReference>
<dbReference type="AlphaFoldDB" id="A0A6V7EQ52"/>
<proteinExistence type="predicted"/>
<accession>A0A6V7EQ52</accession>
<reference evidence="1 2" key="1">
    <citation type="submission" date="2020-07" db="EMBL/GenBank/DDBJ databases">
        <authorList>
            <person name="Pothier F. J."/>
        </authorList>
    </citation>
    <scope>NUCLEOTIDE SEQUENCE [LARGE SCALE GENOMIC DNA]</scope>
    <source>
        <strain evidence="1 2">CFBP 498</strain>
    </source>
</reference>
<dbReference type="GO" id="GO:0003677">
    <property type="term" value="F:DNA binding"/>
    <property type="evidence" value="ECO:0007669"/>
    <property type="project" value="InterPro"/>
</dbReference>
<name>A0A6V7EQ52_9XANT</name>
<evidence type="ECO:0000313" key="2">
    <source>
        <dbReference type="Proteomes" id="UP000515406"/>
    </source>
</evidence>
<evidence type="ECO:0000313" key="1">
    <source>
        <dbReference type="EMBL" id="CAD0353318.1"/>
    </source>
</evidence>
<dbReference type="EMBL" id="LR828257">
    <property type="protein sequence ID" value="CAD0353318.1"/>
    <property type="molecule type" value="Genomic_DNA"/>
</dbReference>
<protein>
    <submittedName>
        <fullName evidence="1">Uncharacterized protein</fullName>
    </submittedName>
</protein>
<sequence length="159" mass="16825">MNISDAAHKTVRDYPGGSIALATRLISINDRGEEKPMSAAVLRSKVNPNTRTHHLTLAEASEIMGLSGDFRILHALAAEHDFIVQRADVTLAGGVVESLLDAGELKGKLCKLIADSYADQVLTLNEAKALATLCGQLQAIFGQMAQAAFAEAKVTRAAA</sequence>
<keyword evidence="2" id="KW-1185">Reference proteome</keyword>
<dbReference type="RefSeq" id="WP_053051325.1">
    <property type="nucleotide sequence ID" value="NZ_JAJTZO010000041.1"/>
</dbReference>
<gene>
    <name evidence="1" type="ORF">CFBP498_38230</name>
</gene>